<dbReference type="PROSITE" id="PS01159">
    <property type="entry name" value="WW_DOMAIN_1"/>
    <property type="match status" value="1"/>
</dbReference>
<dbReference type="Pfam" id="PF00397">
    <property type="entry name" value="WW"/>
    <property type="match status" value="1"/>
</dbReference>
<dbReference type="SMART" id="SM00322">
    <property type="entry name" value="KH"/>
    <property type="match status" value="2"/>
</dbReference>
<dbReference type="Gene3D" id="2.20.70.10">
    <property type="match status" value="1"/>
</dbReference>
<reference evidence="5" key="2">
    <citation type="submission" date="2024-10" db="UniProtKB">
        <authorList>
            <consortium name="EnsemblProtists"/>
        </authorList>
    </citation>
    <scope>IDENTIFICATION</scope>
</reference>
<dbReference type="EnsemblProtists" id="EOD30369">
    <property type="protein sequence ID" value="EOD30369"/>
    <property type="gene ID" value="EMIHUDRAFT_233069"/>
</dbReference>
<evidence type="ECO:0000256" key="3">
    <source>
        <dbReference type="SAM" id="MobiDB-lite"/>
    </source>
</evidence>
<dbReference type="InterPro" id="IPR036020">
    <property type="entry name" value="WW_dom_sf"/>
</dbReference>
<organism evidence="5 6">
    <name type="scientific">Emiliania huxleyi (strain CCMP1516)</name>
    <dbReference type="NCBI Taxonomy" id="280463"/>
    <lineage>
        <taxon>Eukaryota</taxon>
        <taxon>Haptista</taxon>
        <taxon>Haptophyta</taxon>
        <taxon>Prymnesiophyceae</taxon>
        <taxon>Isochrysidales</taxon>
        <taxon>Noelaerhabdaceae</taxon>
        <taxon>Emiliania</taxon>
    </lineage>
</organism>
<dbReference type="KEGG" id="ehx:EMIHUDRAFT_240212"/>
<sequence>MSGAAPRLNPLATGDTQLAHTLVPGQMVDIAGGRVMEVVDVPDRLLAPLLGEGGATLEEIRRVSGASIEMIEMVKLKLGDAERRAIVTGVRTIVAHAVKMIADVLANPTVMVAQPVQATVETRVIEIPFNKAGLIIGRAGETIRDIMSKSGAHVQVSREATGEDEETRTVTIQGTAEQIESAAAHVNSKLNPDDWQLAVKAQNAMASGVELHLAKLPSRGQRAVKLSGEATAVETVAAFLRACDARAARRQKRRRPLAPQDAARRYYDRYYEEGGIAAAAEEQQREAEEGGGEAEHALPEGWQKGVTPDGRDYFYNVGTGATQWIRPNDY</sequence>
<dbReference type="HOGENOM" id="CLU_898313_0_0_1"/>
<dbReference type="InterPro" id="IPR036612">
    <property type="entry name" value="KH_dom_type_1_sf"/>
</dbReference>
<dbReference type="KEGG" id="ehx:EMIHUDRAFT_233069"/>
<evidence type="ECO:0000259" key="4">
    <source>
        <dbReference type="PROSITE" id="PS50020"/>
    </source>
</evidence>
<dbReference type="InterPro" id="IPR001202">
    <property type="entry name" value="WW_dom"/>
</dbReference>
<dbReference type="RefSeq" id="XP_005782798.1">
    <property type="nucleotide sequence ID" value="XM_005782741.1"/>
</dbReference>
<proteinExistence type="predicted"/>
<evidence type="ECO:0000313" key="5">
    <source>
        <dbReference type="EnsemblProtists" id="EOD22536"/>
    </source>
</evidence>
<feature type="region of interest" description="Disordered" evidence="3">
    <location>
        <begin position="281"/>
        <end position="310"/>
    </location>
</feature>
<reference evidence="6" key="1">
    <citation type="journal article" date="2013" name="Nature">
        <title>Pan genome of the phytoplankton Emiliania underpins its global distribution.</title>
        <authorList>
            <person name="Read B.A."/>
            <person name="Kegel J."/>
            <person name="Klute M.J."/>
            <person name="Kuo A."/>
            <person name="Lefebvre S.C."/>
            <person name="Maumus F."/>
            <person name="Mayer C."/>
            <person name="Miller J."/>
            <person name="Monier A."/>
            <person name="Salamov A."/>
            <person name="Young J."/>
            <person name="Aguilar M."/>
            <person name="Claverie J.M."/>
            <person name="Frickenhaus S."/>
            <person name="Gonzalez K."/>
            <person name="Herman E.K."/>
            <person name="Lin Y.C."/>
            <person name="Napier J."/>
            <person name="Ogata H."/>
            <person name="Sarno A.F."/>
            <person name="Shmutz J."/>
            <person name="Schroeder D."/>
            <person name="de Vargas C."/>
            <person name="Verret F."/>
            <person name="von Dassow P."/>
            <person name="Valentin K."/>
            <person name="Van de Peer Y."/>
            <person name="Wheeler G."/>
            <person name="Dacks J.B."/>
            <person name="Delwiche C.F."/>
            <person name="Dyhrman S.T."/>
            <person name="Glockner G."/>
            <person name="John U."/>
            <person name="Richards T."/>
            <person name="Worden A.Z."/>
            <person name="Zhang X."/>
            <person name="Grigoriev I.V."/>
            <person name="Allen A.E."/>
            <person name="Bidle K."/>
            <person name="Borodovsky M."/>
            <person name="Bowler C."/>
            <person name="Brownlee C."/>
            <person name="Cock J.M."/>
            <person name="Elias M."/>
            <person name="Gladyshev V.N."/>
            <person name="Groth M."/>
            <person name="Guda C."/>
            <person name="Hadaegh A."/>
            <person name="Iglesias-Rodriguez M.D."/>
            <person name="Jenkins J."/>
            <person name="Jones B.M."/>
            <person name="Lawson T."/>
            <person name="Leese F."/>
            <person name="Lindquist E."/>
            <person name="Lobanov A."/>
            <person name="Lomsadze A."/>
            <person name="Malik S.B."/>
            <person name="Marsh M.E."/>
            <person name="Mackinder L."/>
            <person name="Mock T."/>
            <person name="Mueller-Roeber B."/>
            <person name="Pagarete A."/>
            <person name="Parker M."/>
            <person name="Probert I."/>
            <person name="Quesneville H."/>
            <person name="Raines C."/>
            <person name="Rensing S.A."/>
            <person name="Riano-Pachon D.M."/>
            <person name="Richier S."/>
            <person name="Rokitta S."/>
            <person name="Shiraiwa Y."/>
            <person name="Soanes D.M."/>
            <person name="van der Giezen M."/>
            <person name="Wahlund T.M."/>
            <person name="Williams B."/>
            <person name="Wilson W."/>
            <person name="Wolfe G."/>
            <person name="Wurch L.L."/>
        </authorList>
    </citation>
    <scope>NUCLEOTIDE SEQUENCE</scope>
</reference>
<dbReference type="GO" id="GO:0003723">
    <property type="term" value="F:RNA binding"/>
    <property type="evidence" value="ECO:0007669"/>
    <property type="project" value="UniProtKB-UniRule"/>
</dbReference>
<evidence type="ECO:0000256" key="1">
    <source>
        <dbReference type="ARBA" id="ARBA00022737"/>
    </source>
</evidence>
<dbReference type="InterPro" id="IPR004087">
    <property type="entry name" value="KH_dom"/>
</dbReference>
<dbReference type="SMART" id="SM00456">
    <property type="entry name" value="WW"/>
    <property type="match status" value="1"/>
</dbReference>
<keyword evidence="2" id="KW-0694">RNA-binding</keyword>
<dbReference type="eggNOG" id="KOG2191">
    <property type="taxonomic scope" value="Eukaryota"/>
</dbReference>
<dbReference type="CDD" id="cd00201">
    <property type="entry name" value="WW"/>
    <property type="match status" value="1"/>
</dbReference>
<dbReference type="RefSeq" id="XP_005774965.1">
    <property type="nucleotide sequence ID" value="XM_005774908.1"/>
</dbReference>
<dbReference type="EnsemblProtists" id="EOD22536">
    <property type="protein sequence ID" value="EOD22536"/>
    <property type="gene ID" value="EMIHUDRAFT_240212"/>
</dbReference>
<dbReference type="Pfam" id="PF00013">
    <property type="entry name" value="KH_1"/>
    <property type="match status" value="2"/>
</dbReference>
<feature type="domain" description="WW" evidence="4">
    <location>
        <begin position="296"/>
        <end position="329"/>
    </location>
</feature>
<dbReference type="CDD" id="cd00105">
    <property type="entry name" value="KH-I"/>
    <property type="match status" value="1"/>
</dbReference>
<dbReference type="AlphaFoldDB" id="A0A0D3JGA1"/>
<dbReference type="SUPFAM" id="SSF54791">
    <property type="entry name" value="Eukaryotic type KH-domain (KH-domain type I)"/>
    <property type="match status" value="2"/>
</dbReference>
<dbReference type="Proteomes" id="UP000013827">
    <property type="component" value="Unassembled WGS sequence"/>
</dbReference>
<dbReference type="PROSITE" id="PS50084">
    <property type="entry name" value="KH_TYPE_1"/>
    <property type="match status" value="2"/>
</dbReference>
<dbReference type="PANTHER" id="PTHR10288">
    <property type="entry name" value="KH DOMAIN CONTAINING RNA BINDING PROTEIN"/>
    <property type="match status" value="1"/>
</dbReference>
<dbReference type="PROSITE" id="PS50020">
    <property type="entry name" value="WW_DOMAIN_2"/>
    <property type="match status" value="1"/>
</dbReference>
<evidence type="ECO:0000256" key="2">
    <source>
        <dbReference type="PROSITE-ProRule" id="PRU00117"/>
    </source>
</evidence>
<keyword evidence="1" id="KW-0677">Repeat</keyword>
<feature type="compositionally biased region" description="Basic and acidic residues" evidence="3">
    <location>
        <begin position="282"/>
        <end position="298"/>
    </location>
</feature>
<dbReference type="PaxDb" id="2903-EOD22536"/>
<evidence type="ECO:0000313" key="6">
    <source>
        <dbReference type="Proteomes" id="UP000013827"/>
    </source>
</evidence>
<dbReference type="InterPro" id="IPR004088">
    <property type="entry name" value="KH_dom_type_1"/>
</dbReference>
<dbReference type="GeneID" id="17268080"/>
<dbReference type="GeneID" id="17275643"/>
<dbReference type="Gene3D" id="3.30.1370.10">
    <property type="entry name" value="K Homology domain, type 1"/>
    <property type="match status" value="2"/>
</dbReference>
<dbReference type="SUPFAM" id="SSF51045">
    <property type="entry name" value="WW domain"/>
    <property type="match status" value="1"/>
</dbReference>
<protein>
    <recommendedName>
        <fullName evidence="4">WW domain-containing protein</fullName>
    </recommendedName>
</protein>
<keyword evidence="6" id="KW-1185">Reference proteome</keyword>
<name>A0A0D3JGA1_EMIH1</name>
<accession>A0A0D3JGA1</accession>